<keyword evidence="3" id="KW-0378">Hydrolase</keyword>
<keyword evidence="2" id="KW-0645">Protease</keyword>
<dbReference type="PANTHER" id="PTHR47053:SF1">
    <property type="entry name" value="MUREIN DD-ENDOPEPTIDASE MEPH-RELATED"/>
    <property type="match status" value="1"/>
</dbReference>
<sequence>MLNRYKFDSFKNFIFLASLFVFYLVGSGESVFAHGAAPNESANVDYNSDNLEVEKNDTTSTLTSTGLILEGNIGDDVISLQSLLNTHGYDLIVDGIFGEKTDQAVRDFQETNDLKVDGIVGPQTKAALHSTTPTVKLEIKNEEEQVDPSSNSNSSNTTQIDSDVVSIAKSLVGTPYKWGGTTPDGFDSSGFINYVFSQVGINLERTHEGMWENNGTHVESPSIGDVVFFENTYKDGVSHSGIYIGNNQMIHAGTEKTGVEITSLDISYWKDRYIGAKSFN</sequence>
<evidence type="ECO:0000256" key="2">
    <source>
        <dbReference type="ARBA" id="ARBA00022670"/>
    </source>
</evidence>
<dbReference type="Proteomes" id="UP001208656">
    <property type="component" value="Unassembled WGS sequence"/>
</dbReference>
<evidence type="ECO:0000256" key="1">
    <source>
        <dbReference type="ARBA" id="ARBA00007074"/>
    </source>
</evidence>
<evidence type="ECO:0000259" key="6">
    <source>
        <dbReference type="PROSITE" id="PS51935"/>
    </source>
</evidence>
<feature type="domain" description="NlpC/P60" evidence="6">
    <location>
        <begin position="158"/>
        <end position="280"/>
    </location>
</feature>
<dbReference type="Pfam" id="PF01471">
    <property type="entry name" value="PG_binding_1"/>
    <property type="match status" value="1"/>
</dbReference>
<evidence type="ECO:0000313" key="7">
    <source>
        <dbReference type="EMBL" id="MCU9595677.1"/>
    </source>
</evidence>
<feature type="region of interest" description="Disordered" evidence="5">
    <location>
        <begin position="130"/>
        <end position="159"/>
    </location>
</feature>
<dbReference type="RefSeq" id="WP_173658073.1">
    <property type="nucleotide sequence ID" value="NZ_JAOUSE010000068.1"/>
</dbReference>
<dbReference type="EMBL" id="JAOUSE010000068">
    <property type="protein sequence ID" value="MCU9595677.1"/>
    <property type="molecule type" value="Genomic_DNA"/>
</dbReference>
<dbReference type="PANTHER" id="PTHR47053">
    <property type="entry name" value="MUREIN DD-ENDOPEPTIDASE MEPH-RELATED"/>
    <property type="match status" value="1"/>
</dbReference>
<dbReference type="InterPro" id="IPR038765">
    <property type="entry name" value="Papain-like_cys_pep_sf"/>
</dbReference>
<keyword evidence="8" id="KW-1185">Reference proteome</keyword>
<name>A0ABT2WJT1_9BACI</name>
<evidence type="ECO:0000256" key="4">
    <source>
        <dbReference type="ARBA" id="ARBA00022807"/>
    </source>
</evidence>
<evidence type="ECO:0000313" key="8">
    <source>
        <dbReference type="Proteomes" id="UP001208656"/>
    </source>
</evidence>
<dbReference type="InterPro" id="IPR002477">
    <property type="entry name" value="Peptidoglycan-bd-like"/>
</dbReference>
<dbReference type="Gene3D" id="3.90.1720.10">
    <property type="entry name" value="endopeptidase domain like (from Nostoc punctiforme)"/>
    <property type="match status" value="1"/>
</dbReference>
<organism evidence="7 8">
    <name type="scientific">Pallidibacillus thermolactis</name>
    <dbReference type="NCBI Taxonomy" id="251051"/>
    <lineage>
        <taxon>Bacteria</taxon>
        <taxon>Bacillati</taxon>
        <taxon>Bacillota</taxon>
        <taxon>Bacilli</taxon>
        <taxon>Bacillales</taxon>
        <taxon>Bacillaceae</taxon>
        <taxon>Pallidibacillus</taxon>
    </lineage>
</organism>
<gene>
    <name evidence="7" type="ORF">OEV82_14710</name>
</gene>
<comment type="caution">
    <text evidence="7">The sequence shown here is derived from an EMBL/GenBank/DDBJ whole genome shotgun (WGS) entry which is preliminary data.</text>
</comment>
<dbReference type="InterPro" id="IPR000064">
    <property type="entry name" value="NLP_P60_dom"/>
</dbReference>
<evidence type="ECO:0000256" key="3">
    <source>
        <dbReference type="ARBA" id="ARBA00022801"/>
    </source>
</evidence>
<proteinExistence type="inferred from homology"/>
<dbReference type="PROSITE" id="PS51935">
    <property type="entry name" value="NLPC_P60"/>
    <property type="match status" value="1"/>
</dbReference>
<dbReference type="InterPro" id="IPR051202">
    <property type="entry name" value="Peptidase_C40"/>
</dbReference>
<reference evidence="7 8" key="1">
    <citation type="submission" date="2022-10" db="EMBL/GenBank/DDBJ databases">
        <title>Description of Fervidibacillus gen. nov. in the family Fervidibacillaceae fam. nov. with two species, Fervidibacillus albus sp. nov., and Fervidibacillus halotolerans sp. nov., isolated from tidal flat sediments.</title>
        <authorList>
            <person name="Kwon K.K."/>
            <person name="Yang S.-H."/>
        </authorList>
    </citation>
    <scope>NUCLEOTIDE SEQUENCE [LARGE SCALE GENOMIC DNA]</scope>
    <source>
        <strain evidence="7 8">DSM 23332</strain>
    </source>
</reference>
<keyword evidence="4" id="KW-0788">Thiol protease</keyword>
<evidence type="ECO:0000256" key="5">
    <source>
        <dbReference type="SAM" id="MobiDB-lite"/>
    </source>
</evidence>
<dbReference type="SUPFAM" id="SSF47090">
    <property type="entry name" value="PGBD-like"/>
    <property type="match status" value="1"/>
</dbReference>
<protein>
    <submittedName>
        <fullName evidence="7">NlpC/P60 family protein</fullName>
    </submittedName>
</protein>
<dbReference type="InterPro" id="IPR036366">
    <property type="entry name" value="PGBDSf"/>
</dbReference>
<dbReference type="InterPro" id="IPR036365">
    <property type="entry name" value="PGBD-like_sf"/>
</dbReference>
<comment type="similarity">
    <text evidence="1">Belongs to the peptidase C40 family.</text>
</comment>
<dbReference type="SUPFAM" id="SSF54001">
    <property type="entry name" value="Cysteine proteinases"/>
    <property type="match status" value="1"/>
</dbReference>
<dbReference type="Pfam" id="PF00877">
    <property type="entry name" value="NLPC_P60"/>
    <property type="match status" value="1"/>
</dbReference>
<dbReference type="Gene3D" id="1.10.101.10">
    <property type="entry name" value="PGBD-like superfamily/PGBD"/>
    <property type="match status" value="1"/>
</dbReference>
<accession>A0ABT2WJT1</accession>